<dbReference type="RefSeq" id="WP_143917131.1">
    <property type="nucleotide sequence ID" value="NZ_CANMXV010000038.1"/>
</dbReference>
<dbReference type="PANTHER" id="PTHR30349:SF64">
    <property type="entry name" value="PROPHAGE INTEGRASE INTD-RELATED"/>
    <property type="match status" value="1"/>
</dbReference>
<evidence type="ECO:0000256" key="2">
    <source>
        <dbReference type="ARBA" id="ARBA00023125"/>
    </source>
</evidence>
<dbReference type="GO" id="GO:0003677">
    <property type="term" value="F:DNA binding"/>
    <property type="evidence" value="ECO:0007669"/>
    <property type="project" value="UniProtKB-KW"/>
</dbReference>
<dbReference type="InterPro" id="IPR035386">
    <property type="entry name" value="Arm-DNA-bind_5"/>
</dbReference>
<comment type="caution">
    <text evidence="5">The sequence shown here is derived from an EMBL/GenBank/DDBJ whole genome shotgun (WGS) entry which is preliminary data.</text>
</comment>
<dbReference type="EMBL" id="VLNR01000033">
    <property type="protein sequence ID" value="TSE07401.1"/>
    <property type="molecule type" value="Genomic_DNA"/>
</dbReference>
<dbReference type="Pfam" id="PF17293">
    <property type="entry name" value="Arm-DNA-bind_5"/>
    <property type="match status" value="1"/>
</dbReference>
<evidence type="ECO:0000259" key="4">
    <source>
        <dbReference type="PROSITE" id="PS51898"/>
    </source>
</evidence>
<proteinExistence type="inferred from homology"/>
<protein>
    <submittedName>
        <fullName evidence="5">Tyrosine-type recombinase/integrase</fullName>
    </submittedName>
</protein>
<sequence length="407" mass="47448">MASIHAILRTRPNKQGLYPLAIRVTQERKSTIIQLGQFIDKKHWDDKKQIIRKSHPNSVRMNNLISSKISEINNSILEAIHTFGDYFTIDDFKSLRLKTSANNSFFTFSDKYFNDLEAAKKFSRLDSEVPLVKKIKEMRAGRDLLFNQITVPYIKHLIVQLKKEGKIGERSIANVLMFIRKIYNLAITENLANRESYPFGDSDGKIRIKIPESIKIGLNREEVTKLEEADFGKKQHLNHARNIWLFSFYLAGMRVADVIKAKWRDFNDGRYYYRMSKNQQIVSLKISEQLDHIISQYRPDSGEHSIYIFPELEGVDPKNEEEIFNRTKRATDKFNKNLKKIAKELKITKKMSMHIARHTFGNIASDKIAPRKLQKLYRHQHLSTTTNYQGNFIHQDVDDALDAVINS</sequence>
<dbReference type="Gene3D" id="1.10.150.130">
    <property type="match status" value="1"/>
</dbReference>
<feature type="domain" description="Tyr recombinase" evidence="4">
    <location>
        <begin position="213"/>
        <end position="402"/>
    </location>
</feature>
<dbReference type="SUPFAM" id="SSF56349">
    <property type="entry name" value="DNA breaking-rejoining enzymes"/>
    <property type="match status" value="1"/>
</dbReference>
<evidence type="ECO:0000256" key="3">
    <source>
        <dbReference type="ARBA" id="ARBA00023172"/>
    </source>
</evidence>
<gene>
    <name evidence="5" type="ORF">FOF46_15905</name>
</gene>
<dbReference type="InterPro" id="IPR025269">
    <property type="entry name" value="SAM-like_dom"/>
</dbReference>
<dbReference type="Gene3D" id="1.10.443.10">
    <property type="entry name" value="Intergrase catalytic core"/>
    <property type="match status" value="1"/>
</dbReference>
<keyword evidence="6" id="KW-1185">Reference proteome</keyword>
<dbReference type="OrthoDB" id="1068680at2"/>
<dbReference type="Pfam" id="PF13102">
    <property type="entry name" value="Phage_int_SAM_5"/>
    <property type="match status" value="1"/>
</dbReference>
<dbReference type="PROSITE" id="PS51898">
    <property type="entry name" value="TYR_RECOMBINASE"/>
    <property type="match status" value="1"/>
</dbReference>
<dbReference type="InterPro" id="IPR002104">
    <property type="entry name" value="Integrase_catalytic"/>
</dbReference>
<dbReference type="AlphaFoldDB" id="A0A554VID4"/>
<dbReference type="PANTHER" id="PTHR30349">
    <property type="entry name" value="PHAGE INTEGRASE-RELATED"/>
    <property type="match status" value="1"/>
</dbReference>
<comment type="similarity">
    <text evidence="1">Belongs to the 'phage' integrase family.</text>
</comment>
<accession>A0A554VID4</accession>
<organism evidence="5 6">
    <name type="scientific">Aquimarina algiphila</name>
    <dbReference type="NCBI Taxonomy" id="2047982"/>
    <lineage>
        <taxon>Bacteria</taxon>
        <taxon>Pseudomonadati</taxon>
        <taxon>Bacteroidota</taxon>
        <taxon>Flavobacteriia</taxon>
        <taxon>Flavobacteriales</taxon>
        <taxon>Flavobacteriaceae</taxon>
        <taxon>Aquimarina</taxon>
    </lineage>
</organism>
<dbReference type="GO" id="GO:0006310">
    <property type="term" value="P:DNA recombination"/>
    <property type="evidence" value="ECO:0007669"/>
    <property type="project" value="UniProtKB-KW"/>
</dbReference>
<evidence type="ECO:0000313" key="6">
    <source>
        <dbReference type="Proteomes" id="UP000318833"/>
    </source>
</evidence>
<name>A0A554VID4_9FLAO</name>
<reference evidence="5 6" key="1">
    <citation type="submission" date="2019-07" db="EMBL/GenBank/DDBJ databases">
        <title>The draft genome sequence of Aquimarina algiphila M91.</title>
        <authorList>
            <person name="Meng X."/>
        </authorList>
    </citation>
    <scope>NUCLEOTIDE SEQUENCE [LARGE SCALE GENOMIC DNA]</scope>
    <source>
        <strain evidence="5 6">M91</strain>
    </source>
</reference>
<dbReference type="InterPro" id="IPR011010">
    <property type="entry name" value="DNA_brk_join_enz"/>
</dbReference>
<dbReference type="InterPro" id="IPR050090">
    <property type="entry name" value="Tyrosine_recombinase_XerCD"/>
</dbReference>
<keyword evidence="2" id="KW-0238">DNA-binding</keyword>
<dbReference type="Proteomes" id="UP000318833">
    <property type="component" value="Unassembled WGS sequence"/>
</dbReference>
<evidence type="ECO:0000256" key="1">
    <source>
        <dbReference type="ARBA" id="ARBA00008857"/>
    </source>
</evidence>
<keyword evidence="3" id="KW-0233">DNA recombination</keyword>
<dbReference type="InterPro" id="IPR010998">
    <property type="entry name" value="Integrase_recombinase_N"/>
</dbReference>
<dbReference type="Pfam" id="PF00589">
    <property type="entry name" value="Phage_integrase"/>
    <property type="match status" value="1"/>
</dbReference>
<dbReference type="InterPro" id="IPR013762">
    <property type="entry name" value="Integrase-like_cat_sf"/>
</dbReference>
<dbReference type="GO" id="GO:0015074">
    <property type="term" value="P:DNA integration"/>
    <property type="evidence" value="ECO:0007669"/>
    <property type="project" value="InterPro"/>
</dbReference>
<evidence type="ECO:0000313" key="5">
    <source>
        <dbReference type="EMBL" id="TSE07401.1"/>
    </source>
</evidence>